<feature type="coiled-coil region" evidence="1">
    <location>
        <begin position="39"/>
        <end position="73"/>
    </location>
</feature>
<reference evidence="2 3" key="1">
    <citation type="submission" date="2019-01" db="EMBL/GenBank/DDBJ databases">
        <title>Draft genome sequence of Psathyrella aberdarensis IHI B618.</title>
        <authorList>
            <person name="Buettner E."/>
            <person name="Kellner H."/>
        </authorList>
    </citation>
    <scope>NUCLEOTIDE SEQUENCE [LARGE SCALE GENOMIC DNA]</scope>
    <source>
        <strain evidence="2 3">IHI B618</strain>
    </source>
</reference>
<evidence type="ECO:0000313" key="3">
    <source>
        <dbReference type="Proteomes" id="UP000290288"/>
    </source>
</evidence>
<dbReference type="EMBL" id="SDEE01000473">
    <property type="protein sequence ID" value="RXW16123.1"/>
    <property type="molecule type" value="Genomic_DNA"/>
</dbReference>
<organism evidence="2 3">
    <name type="scientific">Candolleomyces aberdarensis</name>
    <dbReference type="NCBI Taxonomy" id="2316362"/>
    <lineage>
        <taxon>Eukaryota</taxon>
        <taxon>Fungi</taxon>
        <taxon>Dikarya</taxon>
        <taxon>Basidiomycota</taxon>
        <taxon>Agaricomycotina</taxon>
        <taxon>Agaricomycetes</taxon>
        <taxon>Agaricomycetidae</taxon>
        <taxon>Agaricales</taxon>
        <taxon>Agaricineae</taxon>
        <taxon>Psathyrellaceae</taxon>
        <taxon>Candolleomyces</taxon>
    </lineage>
</organism>
<keyword evidence="1" id="KW-0175">Coiled coil</keyword>
<dbReference type="Proteomes" id="UP000290288">
    <property type="component" value="Unassembled WGS sequence"/>
</dbReference>
<protein>
    <submittedName>
        <fullName evidence="2">Uncharacterized protein</fullName>
    </submittedName>
</protein>
<gene>
    <name evidence="2" type="ORF">EST38_g9734</name>
</gene>
<proteinExistence type="predicted"/>
<dbReference type="SUPFAM" id="SSF52047">
    <property type="entry name" value="RNI-like"/>
    <property type="match status" value="1"/>
</dbReference>
<keyword evidence="3" id="KW-1185">Reference proteome</keyword>
<dbReference type="STRING" id="2316362.A0A4Q2D969"/>
<sequence>MIWPQAGRPFVFRALFSSKQNMQGNAQARVTAEEKAALLQGYLLKKEALEAKLARLIQEVEQVEQEITETQSQYGKLFNSESILVKLPNEMLSMIFHLVQQANRINDMPQNPIAEVVISHVCSHWRSLALSLPSLWSVFRYEGQGSPRVPLDRFEAYLERSQKHPLDLWFCFTDIGEGWPEQLDMLNLIPPHLDHCRRLYILSDRDCPLDDLCCDLTEVSAPMLEVFAMCPDKNLPLIPMDTEPSRWNPNLFSLGAPVLKYVRLDGTSVLNIHPPLDSIAHLRLEERQECSLDSIEFNASTLDYIFSLPKLQTLSIFGSFFEIDVEGYQQQTATIEARSLKHFRCGNSLLGPVHLYFLAHVSAPVLETITFHKLHFSHEGFDIQEARHTYIYPSLKSLTLLDLDGPHLNFHEHDPMIIRQVMTLTRNIKTLTFSHITLAHQPSQLLLRMIEVGGQESVWENLEHMVVLDLGLPPATYLRLVNEWPKPQNIHLPQSFVANIAPQFPHTSSVTLRSIESPHQLSPPYWPPGFDWMDNEEDPFHPDMRTTVFAG</sequence>
<evidence type="ECO:0000313" key="2">
    <source>
        <dbReference type="EMBL" id="RXW16123.1"/>
    </source>
</evidence>
<comment type="caution">
    <text evidence="2">The sequence shown here is derived from an EMBL/GenBank/DDBJ whole genome shotgun (WGS) entry which is preliminary data.</text>
</comment>
<accession>A0A4Q2D969</accession>
<dbReference type="Gene3D" id="1.20.1280.50">
    <property type="match status" value="1"/>
</dbReference>
<name>A0A4Q2D969_9AGAR</name>
<evidence type="ECO:0000256" key="1">
    <source>
        <dbReference type="SAM" id="Coils"/>
    </source>
</evidence>
<dbReference type="AlphaFoldDB" id="A0A4Q2D969"/>
<dbReference type="OrthoDB" id="3023006at2759"/>